<evidence type="ECO:0000256" key="3">
    <source>
        <dbReference type="ARBA" id="ARBA00010763"/>
    </source>
</evidence>
<dbReference type="Pfam" id="PF00994">
    <property type="entry name" value="MoCF_biosynth"/>
    <property type="match status" value="1"/>
</dbReference>
<comment type="pathway">
    <text evidence="2 7">Cofactor biosynthesis; molybdopterin biosynthesis.</text>
</comment>
<keyword evidence="5 7" id="KW-0501">Molybdenum cofactor biosynthesis</keyword>
<sequence length="578" mass="59600">MDGYALRRADTTGPVTLRVVGEVAAGTSWQGTLAPGETVRIMTGAPLPDGADVVVPVERTSTGTFAPDGARPDATDVTVPALSPGDRAHVRRRGEDVAAGDVVAPAGTVVTARLAALAAALGHATLAVHRAPVVAVLSTGGELTPAGAPLGPGRIPDSNSVLVAGAVRDAGACALRTGGVPDTPEALAAALDAAVGAGADLIVTTGGVSVGAHDVVRTLLATPPGPDAGASDVDVAAVGMQPGKPQALARWRGVPWLAAPGNPTGAYASFELFVRPMLARLRGLAGDADGADDARVVAEGWRSPRDRQQLVPVRTDDDGRVAPVGDGHRLSALALADGLAVVPADVVEVRAGDTVAVRRFAAAGRPRTGTAPGVVFDAVVLAGGRAQRLGVPKPGVTLAGRTLLDHALAAARDARRTVVVGPAELARDGVTVVREDPPFGGRSPGSPPAWPPSPACTRRLGGARARPRVRRAARARRGPAAARGRVRARGRRPRRRVPRPRRARPVARRGVRPGGARTRADRRGGRRGRARGRERAIARRGAALRRGRRPGRPERRRRHVGRCGQARRRTRPRRPAGP</sequence>
<dbReference type="Gene3D" id="3.40.980.10">
    <property type="entry name" value="MoaB/Mog-like domain"/>
    <property type="match status" value="1"/>
</dbReference>
<dbReference type="NCBIfam" id="NF045515">
    <property type="entry name" value="Glp_gephyrin"/>
    <property type="match status" value="1"/>
</dbReference>
<dbReference type="InterPro" id="IPR005110">
    <property type="entry name" value="MoeA_linker/N"/>
</dbReference>
<comment type="catalytic activity">
    <reaction evidence="6">
        <text>adenylyl-molybdopterin + molybdate = Mo-molybdopterin + AMP + H(+)</text>
        <dbReference type="Rhea" id="RHEA:35047"/>
        <dbReference type="ChEBI" id="CHEBI:15378"/>
        <dbReference type="ChEBI" id="CHEBI:36264"/>
        <dbReference type="ChEBI" id="CHEBI:62727"/>
        <dbReference type="ChEBI" id="CHEBI:71302"/>
        <dbReference type="ChEBI" id="CHEBI:456215"/>
        <dbReference type="EC" id="2.10.1.1"/>
    </reaction>
</comment>
<dbReference type="Proteomes" id="UP001157091">
    <property type="component" value="Unassembled WGS sequence"/>
</dbReference>
<accession>A0ABQ6I268</accession>
<dbReference type="SMART" id="SM00852">
    <property type="entry name" value="MoCF_biosynth"/>
    <property type="match status" value="1"/>
</dbReference>
<feature type="compositionally biased region" description="Pro residues" evidence="8">
    <location>
        <begin position="445"/>
        <end position="454"/>
    </location>
</feature>
<dbReference type="InterPro" id="IPR001453">
    <property type="entry name" value="MoaB/Mog_dom"/>
</dbReference>
<evidence type="ECO:0000259" key="9">
    <source>
        <dbReference type="SMART" id="SM00852"/>
    </source>
</evidence>
<keyword evidence="7" id="KW-0479">Metal-binding</keyword>
<keyword evidence="7" id="KW-0460">Magnesium</keyword>
<evidence type="ECO:0000256" key="1">
    <source>
        <dbReference type="ARBA" id="ARBA00002901"/>
    </source>
</evidence>
<protein>
    <recommendedName>
        <fullName evidence="7">Molybdopterin molybdenumtransferase</fullName>
        <ecNumber evidence="7">2.10.1.1</ecNumber>
    </recommendedName>
</protein>
<dbReference type="EMBL" id="BSUK01000001">
    <property type="protein sequence ID" value="GMA24023.1"/>
    <property type="molecule type" value="Genomic_DNA"/>
</dbReference>
<dbReference type="SUPFAM" id="SSF53218">
    <property type="entry name" value="Molybdenum cofactor biosynthesis proteins"/>
    <property type="match status" value="1"/>
</dbReference>
<dbReference type="PANTHER" id="PTHR10192">
    <property type="entry name" value="MOLYBDOPTERIN BIOSYNTHESIS PROTEIN"/>
    <property type="match status" value="1"/>
</dbReference>
<dbReference type="Gene3D" id="2.40.340.10">
    <property type="entry name" value="MoeA, C-terminal, domain IV"/>
    <property type="match status" value="1"/>
</dbReference>
<dbReference type="Gene3D" id="3.90.105.10">
    <property type="entry name" value="Molybdopterin biosynthesis moea protein, domain 2"/>
    <property type="match status" value="1"/>
</dbReference>
<comment type="function">
    <text evidence="1 7">Catalyzes the insertion of molybdate into adenylated molybdopterin with the concomitant release of AMP.</text>
</comment>
<feature type="compositionally biased region" description="Basic residues" evidence="8">
    <location>
        <begin position="484"/>
        <end position="511"/>
    </location>
</feature>
<evidence type="ECO:0000256" key="2">
    <source>
        <dbReference type="ARBA" id="ARBA00005046"/>
    </source>
</evidence>
<organism evidence="10 11">
    <name type="scientific">Luteimicrobium album</name>
    <dbReference type="NCBI Taxonomy" id="1054550"/>
    <lineage>
        <taxon>Bacteria</taxon>
        <taxon>Bacillati</taxon>
        <taxon>Actinomycetota</taxon>
        <taxon>Actinomycetes</taxon>
        <taxon>Micrococcales</taxon>
        <taxon>Luteimicrobium</taxon>
    </lineage>
</organism>
<evidence type="ECO:0000256" key="6">
    <source>
        <dbReference type="ARBA" id="ARBA00047317"/>
    </source>
</evidence>
<evidence type="ECO:0000256" key="7">
    <source>
        <dbReference type="RuleBase" id="RU365090"/>
    </source>
</evidence>
<dbReference type="RefSeq" id="WP_284292917.1">
    <property type="nucleotide sequence ID" value="NZ_BSUK01000001.1"/>
</dbReference>
<dbReference type="Pfam" id="PF12804">
    <property type="entry name" value="NTP_transf_3"/>
    <property type="match status" value="1"/>
</dbReference>
<gene>
    <name evidence="10" type="ORF">GCM10025864_17820</name>
</gene>
<dbReference type="InterPro" id="IPR005111">
    <property type="entry name" value="MoeA_C_domain_IV"/>
</dbReference>
<dbReference type="SUPFAM" id="SSF63882">
    <property type="entry name" value="MoeA N-terminal region -like"/>
    <property type="match status" value="1"/>
</dbReference>
<dbReference type="Pfam" id="PF03453">
    <property type="entry name" value="MoeA_N"/>
    <property type="match status" value="1"/>
</dbReference>
<dbReference type="CDD" id="cd00887">
    <property type="entry name" value="MoeA"/>
    <property type="match status" value="1"/>
</dbReference>
<name>A0ABQ6I268_9MICO</name>
<proteinExistence type="inferred from homology"/>
<evidence type="ECO:0000313" key="11">
    <source>
        <dbReference type="Proteomes" id="UP001157091"/>
    </source>
</evidence>
<dbReference type="InterPro" id="IPR036135">
    <property type="entry name" value="MoeA_linker/N_sf"/>
</dbReference>
<dbReference type="Gene3D" id="3.90.550.10">
    <property type="entry name" value="Spore Coat Polysaccharide Biosynthesis Protein SpsA, Chain A"/>
    <property type="match status" value="1"/>
</dbReference>
<dbReference type="InterPro" id="IPR029044">
    <property type="entry name" value="Nucleotide-diphossugar_trans"/>
</dbReference>
<dbReference type="InterPro" id="IPR036425">
    <property type="entry name" value="MoaB/Mog-like_dom_sf"/>
</dbReference>
<feature type="domain" description="MoaB/Mog" evidence="9">
    <location>
        <begin position="135"/>
        <end position="280"/>
    </location>
</feature>
<dbReference type="InterPro" id="IPR038987">
    <property type="entry name" value="MoeA-like"/>
</dbReference>
<comment type="caution">
    <text evidence="10">The sequence shown here is derived from an EMBL/GenBank/DDBJ whole genome shotgun (WGS) entry which is preliminary data.</text>
</comment>
<dbReference type="SUPFAM" id="SSF63867">
    <property type="entry name" value="MoeA C-terminal domain-like"/>
    <property type="match status" value="1"/>
</dbReference>
<feature type="compositionally biased region" description="Basic residues" evidence="8">
    <location>
        <begin position="465"/>
        <end position="477"/>
    </location>
</feature>
<feature type="compositionally biased region" description="Basic residues" evidence="8">
    <location>
        <begin position="542"/>
        <end position="578"/>
    </location>
</feature>
<dbReference type="InterPro" id="IPR036688">
    <property type="entry name" value="MoeA_C_domain_IV_sf"/>
</dbReference>
<comment type="cofactor">
    <cofactor evidence="7">
        <name>Mg(2+)</name>
        <dbReference type="ChEBI" id="CHEBI:18420"/>
    </cofactor>
</comment>
<dbReference type="InterPro" id="IPR025877">
    <property type="entry name" value="MobA-like_NTP_Trfase"/>
</dbReference>
<evidence type="ECO:0000313" key="10">
    <source>
        <dbReference type="EMBL" id="GMA24023.1"/>
    </source>
</evidence>
<keyword evidence="7" id="KW-0808">Transferase</keyword>
<dbReference type="EC" id="2.10.1.1" evidence="7"/>
<keyword evidence="4 7" id="KW-0500">Molybdenum</keyword>
<dbReference type="SUPFAM" id="SSF53448">
    <property type="entry name" value="Nucleotide-diphospho-sugar transferases"/>
    <property type="match status" value="1"/>
</dbReference>
<feature type="region of interest" description="Disordered" evidence="8">
    <location>
        <begin position="434"/>
        <end position="578"/>
    </location>
</feature>
<dbReference type="Pfam" id="PF03454">
    <property type="entry name" value="MoeA_C"/>
    <property type="match status" value="1"/>
</dbReference>
<dbReference type="Gene3D" id="2.170.190.11">
    <property type="entry name" value="Molybdopterin biosynthesis moea protein, domain 3"/>
    <property type="match status" value="1"/>
</dbReference>
<reference evidence="11" key="1">
    <citation type="journal article" date="2019" name="Int. J. Syst. Evol. Microbiol.">
        <title>The Global Catalogue of Microorganisms (GCM) 10K type strain sequencing project: providing services to taxonomists for standard genome sequencing and annotation.</title>
        <authorList>
            <consortium name="The Broad Institute Genomics Platform"/>
            <consortium name="The Broad Institute Genome Sequencing Center for Infectious Disease"/>
            <person name="Wu L."/>
            <person name="Ma J."/>
        </authorList>
    </citation>
    <scope>NUCLEOTIDE SEQUENCE [LARGE SCALE GENOMIC DNA]</scope>
    <source>
        <strain evidence="11">NBRC 106348</strain>
    </source>
</reference>
<dbReference type="PANTHER" id="PTHR10192:SF5">
    <property type="entry name" value="GEPHYRIN"/>
    <property type="match status" value="1"/>
</dbReference>
<comment type="similarity">
    <text evidence="3 7">Belongs to the MoeA family.</text>
</comment>
<keyword evidence="11" id="KW-1185">Reference proteome</keyword>
<evidence type="ECO:0000256" key="8">
    <source>
        <dbReference type="SAM" id="MobiDB-lite"/>
    </source>
</evidence>
<evidence type="ECO:0000256" key="5">
    <source>
        <dbReference type="ARBA" id="ARBA00023150"/>
    </source>
</evidence>
<evidence type="ECO:0000256" key="4">
    <source>
        <dbReference type="ARBA" id="ARBA00022505"/>
    </source>
</evidence>